<dbReference type="RefSeq" id="WP_071139288.1">
    <property type="nucleotide sequence ID" value="NZ_CP035282.1"/>
</dbReference>
<keyword evidence="5" id="KW-0678">Repressor</keyword>
<reference evidence="8" key="1">
    <citation type="submission" date="2019-01" db="EMBL/GenBank/DDBJ databases">
        <title>Draft genomes of a novel of Sporanaerobacter strains.</title>
        <authorList>
            <person name="Ma S."/>
        </authorList>
    </citation>
    <scope>NUCLEOTIDE SEQUENCE [LARGE SCALE GENOMIC DNA]</scope>
    <source>
        <strain evidence="8">NJN-17</strain>
    </source>
</reference>
<evidence type="ECO:0000256" key="5">
    <source>
        <dbReference type="HAMAP-Rule" id="MF_00978"/>
    </source>
</evidence>
<keyword evidence="3 5" id="KW-0067">ATP-binding</keyword>
<organism evidence="7 8">
    <name type="scientific">Acidilutibacter cellobiosedens</name>
    <dbReference type="NCBI Taxonomy" id="2507161"/>
    <lineage>
        <taxon>Bacteria</taxon>
        <taxon>Bacillati</taxon>
        <taxon>Bacillota</taxon>
        <taxon>Tissierellia</taxon>
        <taxon>Tissierellales</taxon>
        <taxon>Acidilutibacteraceae</taxon>
        <taxon>Acidilutibacter</taxon>
    </lineage>
</organism>
<accession>A0A410QGL0</accession>
<dbReference type="GO" id="GO:0009249">
    <property type="term" value="P:protein lipoylation"/>
    <property type="evidence" value="ECO:0007669"/>
    <property type="project" value="UniProtKB-ARBA"/>
</dbReference>
<dbReference type="InterPro" id="IPR036388">
    <property type="entry name" value="WH-like_DNA-bd_sf"/>
</dbReference>
<dbReference type="GO" id="GO:0005737">
    <property type="term" value="C:cytoplasm"/>
    <property type="evidence" value="ECO:0007669"/>
    <property type="project" value="TreeGrafter"/>
</dbReference>
<feature type="binding site" evidence="5">
    <location>
        <position position="183"/>
    </location>
    <ligand>
        <name>biotin</name>
        <dbReference type="ChEBI" id="CHEBI:57586"/>
    </ligand>
</feature>
<evidence type="ECO:0000313" key="8">
    <source>
        <dbReference type="Proteomes" id="UP000287969"/>
    </source>
</evidence>
<dbReference type="InterPro" id="IPR011991">
    <property type="entry name" value="ArsR-like_HTH"/>
</dbReference>
<keyword evidence="8" id="KW-1185">Reference proteome</keyword>
<dbReference type="KEGG" id="spoa:EQM13_16630"/>
<dbReference type="SUPFAM" id="SSF55681">
    <property type="entry name" value="Class II aaRS and biotin synthetases"/>
    <property type="match status" value="1"/>
</dbReference>
<keyword evidence="5" id="KW-0804">Transcription</keyword>
<dbReference type="EMBL" id="CP035282">
    <property type="protein sequence ID" value="QAT63076.1"/>
    <property type="molecule type" value="Genomic_DNA"/>
</dbReference>
<dbReference type="CDD" id="cd00090">
    <property type="entry name" value="HTH_ARSR"/>
    <property type="match status" value="1"/>
</dbReference>
<keyword evidence="4 5" id="KW-0092">Biotin</keyword>
<sequence length="327" mass="36831">MKDEILRLLKNNKDEFLSGEKIGEKLGVSRAAIWKYINVLKEEGYGIESVPKQGYRIVSVPDVLTYEEIKEYLSTKFVGRNICYFDTISSTNMEAKRIALKNPEGTVVISEEQAKGKGRLDRNWVSPPKKGIWMSMILKPETEPTKVAKITLLGAAGVNKALEDMGIYSKIKWPNDIVIDGKKVCGILTEMSCELNMINYVIMGIGINVNMDREDFSENLINKATSLKIEQNKEINRKELLAGILNRFEEFYIPFKEDNEISEVIEICKKNSALIGKKVRVIKDGETKTGKALDINNEGQLIVMFEDGSIENIFSGEVSVRGLEGYV</sequence>
<dbReference type="InterPro" id="IPR004408">
    <property type="entry name" value="Biotin_CoA_COase_ligase"/>
</dbReference>
<evidence type="ECO:0000256" key="1">
    <source>
        <dbReference type="ARBA" id="ARBA00022598"/>
    </source>
</evidence>
<dbReference type="GO" id="GO:0003677">
    <property type="term" value="F:DNA binding"/>
    <property type="evidence" value="ECO:0007669"/>
    <property type="project" value="UniProtKB-UniRule"/>
</dbReference>
<dbReference type="EC" id="6.3.4.15" evidence="5"/>
<dbReference type="InterPro" id="IPR030855">
    <property type="entry name" value="Bifunct_BirA"/>
</dbReference>
<comment type="caution">
    <text evidence="5">Lacks conserved residue(s) required for the propagation of feature annotation.</text>
</comment>
<dbReference type="NCBIfam" id="TIGR00121">
    <property type="entry name" value="birA_ligase"/>
    <property type="match status" value="1"/>
</dbReference>
<keyword evidence="1 5" id="KW-0436">Ligase</keyword>
<dbReference type="Pfam" id="PF03099">
    <property type="entry name" value="BPL_LplA_LipB"/>
    <property type="match status" value="1"/>
</dbReference>
<evidence type="ECO:0000256" key="4">
    <source>
        <dbReference type="ARBA" id="ARBA00023267"/>
    </source>
</evidence>
<name>A0A410QGL0_9FIRM</name>
<evidence type="ECO:0000259" key="6">
    <source>
        <dbReference type="PROSITE" id="PS51733"/>
    </source>
</evidence>
<dbReference type="Gene3D" id="2.30.30.100">
    <property type="match status" value="1"/>
</dbReference>
<proteinExistence type="inferred from homology"/>
<evidence type="ECO:0000313" key="7">
    <source>
        <dbReference type="EMBL" id="QAT63076.1"/>
    </source>
</evidence>
<dbReference type="GO" id="GO:0006355">
    <property type="term" value="P:regulation of DNA-templated transcription"/>
    <property type="evidence" value="ECO:0007669"/>
    <property type="project" value="UniProtKB-UniRule"/>
</dbReference>
<dbReference type="Pfam" id="PF08279">
    <property type="entry name" value="HTH_11"/>
    <property type="match status" value="1"/>
</dbReference>
<keyword evidence="5" id="KW-0238">DNA-binding</keyword>
<evidence type="ECO:0000256" key="3">
    <source>
        <dbReference type="ARBA" id="ARBA00022840"/>
    </source>
</evidence>
<dbReference type="HAMAP" id="MF_00978">
    <property type="entry name" value="Bifunct_BirA"/>
    <property type="match status" value="1"/>
</dbReference>
<comment type="similarity">
    <text evidence="5">Belongs to the biotin--protein ligase family.</text>
</comment>
<dbReference type="GO" id="GO:0005524">
    <property type="term" value="F:ATP binding"/>
    <property type="evidence" value="ECO:0007669"/>
    <property type="project" value="UniProtKB-UniRule"/>
</dbReference>
<gene>
    <name evidence="5" type="primary">birA</name>
    <name evidence="7" type="ORF">EQM13_16630</name>
</gene>
<dbReference type="OrthoDB" id="9807064at2"/>
<dbReference type="InterPro" id="IPR045864">
    <property type="entry name" value="aa-tRNA-synth_II/BPL/LPL"/>
</dbReference>
<dbReference type="PROSITE" id="PS51733">
    <property type="entry name" value="BPL_LPL_CATALYTIC"/>
    <property type="match status" value="1"/>
</dbReference>
<dbReference type="GO" id="GO:0004077">
    <property type="term" value="F:biotin--[biotin carboxyl-carrier protein] ligase activity"/>
    <property type="evidence" value="ECO:0007669"/>
    <property type="project" value="UniProtKB-UniRule"/>
</dbReference>
<feature type="binding site" evidence="5">
    <location>
        <position position="113"/>
    </location>
    <ligand>
        <name>biotin</name>
        <dbReference type="ChEBI" id="CHEBI:57586"/>
    </ligand>
</feature>
<dbReference type="InterPro" id="IPR003142">
    <property type="entry name" value="BPL_C"/>
</dbReference>
<feature type="domain" description="BPL/LPL catalytic" evidence="6">
    <location>
        <begin position="67"/>
        <end position="256"/>
    </location>
</feature>
<dbReference type="InterPro" id="IPR013196">
    <property type="entry name" value="HTH_11"/>
</dbReference>
<dbReference type="CDD" id="cd16442">
    <property type="entry name" value="BPL"/>
    <property type="match status" value="1"/>
</dbReference>
<comment type="function">
    <text evidence="5">Acts both as a biotin--[acetyl-CoA-carboxylase] ligase and a repressor.</text>
</comment>
<comment type="catalytic activity">
    <reaction evidence="5">
        <text>biotin + L-lysyl-[protein] + ATP = N(6)-biotinyl-L-lysyl-[protein] + AMP + diphosphate + H(+)</text>
        <dbReference type="Rhea" id="RHEA:11756"/>
        <dbReference type="Rhea" id="RHEA-COMP:9752"/>
        <dbReference type="Rhea" id="RHEA-COMP:10505"/>
        <dbReference type="ChEBI" id="CHEBI:15378"/>
        <dbReference type="ChEBI" id="CHEBI:29969"/>
        <dbReference type="ChEBI" id="CHEBI:30616"/>
        <dbReference type="ChEBI" id="CHEBI:33019"/>
        <dbReference type="ChEBI" id="CHEBI:57586"/>
        <dbReference type="ChEBI" id="CHEBI:83144"/>
        <dbReference type="ChEBI" id="CHEBI:456215"/>
        <dbReference type="EC" id="6.3.4.15"/>
    </reaction>
</comment>
<dbReference type="SUPFAM" id="SSF46785">
    <property type="entry name" value="Winged helix' DNA-binding domain"/>
    <property type="match status" value="1"/>
</dbReference>
<dbReference type="PANTHER" id="PTHR12835:SF5">
    <property type="entry name" value="BIOTIN--PROTEIN LIGASE"/>
    <property type="match status" value="1"/>
</dbReference>
<dbReference type="Pfam" id="PF02237">
    <property type="entry name" value="BPL_C"/>
    <property type="match status" value="1"/>
</dbReference>
<keyword evidence="2 5" id="KW-0547">Nucleotide-binding</keyword>
<keyword evidence="5" id="KW-0805">Transcription regulation</keyword>
<dbReference type="Gene3D" id="3.30.930.10">
    <property type="entry name" value="Bira Bifunctional Protein, Domain 2"/>
    <property type="match status" value="1"/>
</dbReference>
<dbReference type="PANTHER" id="PTHR12835">
    <property type="entry name" value="BIOTIN PROTEIN LIGASE"/>
    <property type="match status" value="1"/>
</dbReference>
<dbReference type="InterPro" id="IPR004143">
    <property type="entry name" value="BPL_LPL_catalytic"/>
</dbReference>
<dbReference type="SUPFAM" id="SSF50037">
    <property type="entry name" value="C-terminal domain of transcriptional repressors"/>
    <property type="match status" value="1"/>
</dbReference>
<dbReference type="Gene3D" id="1.10.10.10">
    <property type="entry name" value="Winged helix-like DNA-binding domain superfamily/Winged helix DNA-binding domain"/>
    <property type="match status" value="1"/>
</dbReference>
<dbReference type="Proteomes" id="UP000287969">
    <property type="component" value="Chromosome"/>
</dbReference>
<dbReference type="GO" id="GO:0016740">
    <property type="term" value="F:transferase activity"/>
    <property type="evidence" value="ECO:0007669"/>
    <property type="project" value="UniProtKB-ARBA"/>
</dbReference>
<dbReference type="InterPro" id="IPR036390">
    <property type="entry name" value="WH_DNA-bd_sf"/>
</dbReference>
<dbReference type="InterPro" id="IPR008988">
    <property type="entry name" value="Transcriptional_repressor_C"/>
</dbReference>
<feature type="binding site" evidence="5">
    <location>
        <begin position="90"/>
        <end position="92"/>
    </location>
    <ligand>
        <name>biotin</name>
        <dbReference type="ChEBI" id="CHEBI:57586"/>
    </ligand>
</feature>
<evidence type="ECO:0000256" key="2">
    <source>
        <dbReference type="ARBA" id="ARBA00022741"/>
    </source>
</evidence>
<feature type="DNA-binding region" description="H-T-H motif" evidence="5">
    <location>
        <begin position="19"/>
        <end position="38"/>
    </location>
</feature>
<dbReference type="AlphaFoldDB" id="A0A410QGL0"/>
<protein>
    <recommendedName>
        <fullName evidence="5">Bifunctional ligase/repressor BirA</fullName>
    </recommendedName>
    <alternativeName>
        <fullName evidence="5">Biotin--[acetyl-CoA-carboxylase] ligase</fullName>
        <ecNumber evidence="5">6.3.4.15</ecNumber>
    </alternativeName>
    <alternativeName>
        <fullName evidence="5">Biotin--protein ligase</fullName>
    </alternativeName>
    <alternativeName>
        <fullName evidence="5">Biotin-[acetyl-CoA carboxylase] synthetase</fullName>
    </alternativeName>
</protein>